<evidence type="ECO:0000313" key="2">
    <source>
        <dbReference type="EMBL" id="OZG53313.1"/>
    </source>
</evidence>
<sequence>MTRNAKGSAHPRGEKDDRPTQEERAAQTAGPTQAHDPVQARGTSQDGGLEGASDCDAQPHADAAADTEAAATPDAAAAADAGAAPAIGIRDSTHEMKEAGFVVSALRLCAHGSADGADSGAGAAGDGGNPSGRGPQDGGLRPWPDDHDLMDAFRRILACVGRLRRDRPKAPGRVYDNDALAERRRRFHERRSEEGIVATDTAWFRAAVGEWAAALESGRPVLSDDVILDIGAGARETLSIRDALLVSVLAPVGASDMLRVAGDPHDAVSVDIVFESLNGVFRRRSNRPDVSRCLSGLRLYERLAAALPGRDRANAYASTAYVCWWLGLTDEASELSLRARRNDPSCSLAGIIRTAVDFGVVPAWLDYAYDAIAAGGEA</sequence>
<feature type="compositionally biased region" description="Low complexity" evidence="1">
    <location>
        <begin position="56"/>
        <end position="77"/>
    </location>
</feature>
<accession>A0A261F2M1</accession>
<reference evidence="2 3" key="1">
    <citation type="journal article" date="2017" name="BMC Genomics">
        <title>Comparative genomic and phylogenomic analyses of the Bifidobacteriaceae family.</title>
        <authorList>
            <person name="Lugli G.A."/>
            <person name="Milani C."/>
            <person name="Turroni F."/>
            <person name="Duranti S."/>
            <person name="Mancabelli L."/>
            <person name="Mangifesta M."/>
            <person name="Ferrario C."/>
            <person name="Modesto M."/>
            <person name="Mattarelli P."/>
            <person name="Jiri K."/>
            <person name="van Sinderen D."/>
            <person name="Ventura M."/>
        </authorList>
    </citation>
    <scope>NUCLEOTIDE SEQUENCE [LARGE SCALE GENOMIC DNA]</scope>
    <source>
        <strain evidence="2 3">DSM 24742</strain>
    </source>
</reference>
<gene>
    <name evidence="2" type="ORF">PSRA_0120</name>
</gene>
<dbReference type="RefSeq" id="WP_094659931.1">
    <property type="nucleotide sequence ID" value="NZ_MWWR01000002.1"/>
</dbReference>
<feature type="compositionally biased region" description="Gly residues" evidence="1">
    <location>
        <begin position="122"/>
        <end position="137"/>
    </location>
</feature>
<comment type="caution">
    <text evidence="2">The sequence shown here is derived from an EMBL/GenBank/DDBJ whole genome shotgun (WGS) entry which is preliminary data.</text>
</comment>
<evidence type="ECO:0000256" key="1">
    <source>
        <dbReference type="SAM" id="MobiDB-lite"/>
    </source>
</evidence>
<proteinExistence type="predicted"/>
<name>A0A261F2M1_9BIFI</name>
<keyword evidence="3" id="KW-1185">Reference proteome</keyword>
<organism evidence="2 3">
    <name type="scientific">Pseudoscardovia radai</name>
    <dbReference type="NCBI Taxonomy" id="987066"/>
    <lineage>
        <taxon>Bacteria</taxon>
        <taxon>Bacillati</taxon>
        <taxon>Actinomycetota</taxon>
        <taxon>Actinomycetes</taxon>
        <taxon>Bifidobacteriales</taxon>
        <taxon>Bifidobacteriaceae</taxon>
        <taxon>Pseudoscardovia</taxon>
    </lineage>
</organism>
<evidence type="ECO:0000313" key="3">
    <source>
        <dbReference type="Proteomes" id="UP000216725"/>
    </source>
</evidence>
<dbReference type="OrthoDB" id="3243184at2"/>
<protein>
    <recommendedName>
        <fullName evidence="4">DUF4192 family protein</fullName>
    </recommendedName>
</protein>
<dbReference type="AlphaFoldDB" id="A0A261F2M1"/>
<evidence type="ECO:0008006" key="4">
    <source>
        <dbReference type="Google" id="ProtNLM"/>
    </source>
</evidence>
<dbReference type="Proteomes" id="UP000216725">
    <property type="component" value="Unassembled WGS sequence"/>
</dbReference>
<feature type="region of interest" description="Disordered" evidence="1">
    <location>
        <begin position="1"/>
        <end position="77"/>
    </location>
</feature>
<feature type="region of interest" description="Disordered" evidence="1">
    <location>
        <begin position="115"/>
        <end position="145"/>
    </location>
</feature>
<feature type="compositionally biased region" description="Basic and acidic residues" evidence="1">
    <location>
        <begin position="11"/>
        <end position="25"/>
    </location>
</feature>
<dbReference type="EMBL" id="MWWR01000002">
    <property type="protein sequence ID" value="OZG53313.1"/>
    <property type="molecule type" value="Genomic_DNA"/>
</dbReference>